<sequence>APWQVPQQGRPQSPPAQEKQPNNEGIMVPHNRRNVNKPEHPAAQSVSHSRDVIHMAPDLDIISSDSTDSVKEQLRQVNQRLDQVQREFVKSKEEHGESSKGGSPFVPEIQNKLVLANFRPPLLESYDDNSDPSEYVAAFELGWPSTTPRMLYCHKKEKKVELICYNFKCSLGQKPNGTGWGSRTGEEVVAVLSKVASILGKLLGKCGYH</sequence>
<evidence type="ECO:0000256" key="1">
    <source>
        <dbReference type="SAM" id="Coils"/>
    </source>
</evidence>
<feature type="region of interest" description="Disordered" evidence="2">
    <location>
        <begin position="1"/>
        <end position="55"/>
    </location>
</feature>
<proteinExistence type="predicted"/>
<feature type="coiled-coil region" evidence="1">
    <location>
        <begin position="67"/>
        <end position="94"/>
    </location>
</feature>
<organism evidence="3 4">
    <name type="scientific">Ensete ventricosum</name>
    <name type="common">Abyssinian banana</name>
    <name type="synonym">Musa ensete</name>
    <dbReference type="NCBI Taxonomy" id="4639"/>
    <lineage>
        <taxon>Eukaryota</taxon>
        <taxon>Viridiplantae</taxon>
        <taxon>Streptophyta</taxon>
        <taxon>Embryophyta</taxon>
        <taxon>Tracheophyta</taxon>
        <taxon>Spermatophyta</taxon>
        <taxon>Magnoliopsida</taxon>
        <taxon>Liliopsida</taxon>
        <taxon>Zingiberales</taxon>
        <taxon>Musaceae</taxon>
        <taxon>Ensete</taxon>
    </lineage>
</organism>
<comment type="caution">
    <text evidence="3">The sequence shown here is derived from an EMBL/GenBank/DDBJ whole genome shotgun (WGS) entry which is preliminary data.</text>
</comment>
<evidence type="ECO:0000313" key="4">
    <source>
        <dbReference type="Proteomes" id="UP000287651"/>
    </source>
</evidence>
<gene>
    <name evidence="3" type="ORF">B296_00043744</name>
</gene>
<name>A0A426X7E7_ENSVE</name>
<protein>
    <submittedName>
        <fullName evidence="3">Uncharacterized protein</fullName>
    </submittedName>
</protein>
<keyword evidence="1" id="KW-0175">Coiled coil</keyword>
<accession>A0A426X7E7</accession>
<dbReference type="EMBL" id="AMZH03025118">
    <property type="protein sequence ID" value="RRT35401.1"/>
    <property type="molecule type" value="Genomic_DNA"/>
</dbReference>
<evidence type="ECO:0000256" key="2">
    <source>
        <dbReference type="SAM" id="MobiDB-lite"/>
    </source>
</evidence>
<dbReference type="Proteomes" id="UP000287651">
    <property type="component" value="Unassembled WGS sequence"/>
</dbReference>
<feature type="compositionally biased region" description="Polar residues" evidence="2">
    <location>
        <begin position="1"/>
        <end position="11"/>
    </location>
</feature>
<feature type="non-terminal residue" evidence="3">
    <location>
        <position position="1"/>
    </location>
</feature>
<reference evidence="3 4" key="1">
    <citation type="journal article" date="2014" name="Agronomy (Basel)">
        <title>A Draft Genome Sequence for Ensete ventricosum, the Drought-Tolerant Tree Against Hunger.</title>
        <authorList>
            <person name="Harrison J."/>
            <person name="Moore K.A."/>
            <person name="Paszkiewicz K."/>
            <person name="Jones T."/>
            <person name="Grant M."/>
            <person name="Ambacheew D."/>
            <person name="Muzemil S."/>
            <person name="Studholme D.J."/>
        </authorList>
    </citation>
    <scope>NUCLEOTIDE SEQUENCE [LARGE SCALE GENOMIC DNA]</scope>
</reference>
<evidence type="ECO:0000313" key="3">
    <source>
        <dbReference type="EMBL" id="RRT35401.1"/>
    </source>
</evidence>
<dbReference type="AlphaFoldDB" id="A0A426X7E7"/>